<feature type="binding site" evidence="13">
    <location>
        <position position="608"/>
    </location>
    <ligand>
        <name>substrate</name>
    </ligand>
</feature>
<feature type="domain" description="ATP-grasp" evidence="18">
    <location>
        <begin position="121"/>
        <end position="317"/>
    </location>
</feature>
<dbReference type="NCBIfam" id="TIGR01235">
    <property type="entry name" value="pyruv_carbox"/>
    <property type="match status" value="1"/>
</dbReference>
<dbReference type="SUPFAM" id="SSF51246">
    <property type="entry name" value="Rudiment single hybrid motif"/>
    <property type="match status" value="1"/>
</dbReference>
<dbReference type="PROSITE" id="PS50979">
    <property type="entry name" value="BC"/>
    <property type="match status" value="1"/>
</dbReference>
<evidence type="ECO:0000256" key="15">
    <source>
        <dbReference type="PIRSR" id="PIRSR001594-4"/>
    </source>
</evidence>
<dbReference type="AlphaFoldDB" id="A0A1X1TFV2"/>
<feature type="binding site" evidence="13">
    <location>
        <position position="870"/>
    </location>
    <ligand>
        <name>substrate</name>
    </ligand>
</feature>
<dbReference type="NCBIfam" id="NF006761">
    <property type="entry name" value="PRK09282.1"/>
    <property type="match status" value="1"/>
</dbReference>
<comment type="function">
    <text evidence="11">Catalyzes a 2-step reaction, involving the ATP-dependent carboxylation of the covalently attached biotin in the first step and the transfer of the carboxyl group to pyruvate in the second.</text>
</comment>
<dbReference type="NCBIfam" id="NF009554">
    <property type="entry name" value="PRK12999.1"/>
    <property type="match status" value="1"/>
</dbReference>
<dbReference type="SMART" id="SM00878">
    <property type="entry name" value="Biotin_carb_C"/>
    <property type="match status" value="1"/>
</dbReference>
<keyword evidence="7 11" id="KW-0067">ATP-binding</keyword>
<dbReference type="InterPro" id="IPR005481">
    <property type="entry name" value="BC-like_N"/>
</dbReference>
<feature type="binding site" evidence="14">
    <location>
        <position position="536"/>
    </location>
    <ligand>
        <name>Mn(2+)</name>
        <dbReference type="ChEBI" id="CHEBI:29035"/>
    </ligand>
</feature>
<dbReference type="GO" id="GO:0004075">
    <property type="term" value="F:biotin carboxylase activity"/>
    <property type="evidence" value="ECO:0007669"/>
    <property type="project" value="UniProtKB-EC"/>
</dbReference>
<name>A0A1X1TFV2_9MYCO</name>
<feature type="modified residue" description="N6-biotinyllysine" evidence="15">
    <location>
        <position position="1096"/>
    </location>
</feature>
<feature type="binding site" evidence="14">
    <location>
        <position position="737"/>
    </location>
    <ligand>
        <name>Mn(2+)</name>
        <dbReference type="ChEBI" id="CHEBI:29035"/>
    </ligand>
</feature>
<keyword evidence="5 14" id="KW-0479">Metal-binding</keyword>
<reference evidence="22 23" key="1">
    <citation type="submission" date="2016-01" db="EMBL/GenBank/DDBJ databases">
        <title>The new phylogeny of the genus Mycobacterium.</title>
        <authorList>
            <person name="Tarcisio F."/>
            <person name="Conor M."/>
            <person name="Antonella G."/>
            <person name="Elisabetta G."/>
            <person name="Giulia F.S."/>
            <person name="Sara T."/>
            <person name="Anna F."/>
            <person name="Clotilde B."/>
            <person name="Roberto B."/>
            <person name="Veronica D.S."/>
            <person name="Fabio R."/>
            <person name="Monica P."/>
            <person name="Olivier J."/>
            <person name="Enrico T."/>
            <person name="Nicola S."/>
        </authorList>
    </citation>
    <scope>NUCLEOTIDE SEQUENCE [LARGE SCALE GENOMIC DNA]</scope>
    <source>
        <strain evidence="22 23">DSM 44339</strain>
    </source>
</reference>
<keyword evidence="22" id="KW-0670">Pyruvate</keyword>
<proteinExistence type="predicted"/>
<evidence type="ECO:0000259" key="20">
    <source>
        <dbReference type="PROSITE" id="PS50991"/>
    </source>
</evidence>
<evidence type="ECO:0000256" key="5">
    <source>
        <dbReference type="ARBA" id="ARBA00022723"/>
    </source>
</evidence>
<dbReference type="Pfam" id="PF02786">
    <property type="entry name" value="CPSase_L_D2"/>
    <property type="match status" value="1"/>
</dbReference>
<comment type="catalytic activity">
    <reaction evidence="11">
        <text>hydrogencarbonate + pyruvate + ATP = oxaloacetate + ADP + phosphate + H(+)</text>
        <dbReference type="Rhea" id="RHEA:20844"/>
        <dbReference type="ChEBI" id="CHEBI:15361"/>
        <dbReference type="ChEBI" id="CHEBI:15378"/>
        <dbReference type="ChEBI" id="CHEBI:16452"/>
        <dbReference type="ChEBI" id="CHEBI:17544"/>
        <dbReference type="ChEBI" id="CHEBI:30616"/>
        <dbReference type="ChEBI" id="CHEBI:43474"/>
        <dbReference type="ChEBI" id="CHEBI:456216"/>
        <dbReference type="EC" id="6.4.1.1"/>
    </reaction>
</comment>
<evidence type="ECO:0000313" key="23">
    <source>
        <dbReference type="Proteomes" id="UP000193564"/>
    </source>
</evidence>
<feature type="region of interest" description="Disordered" evidence="16">
    <location>
        <begin position="480"/>
        <end position="507"/>
    </location>
</feature>
<evidence type="ECO:0000256" key="10">
    <source>
        <dbReference type="ARBA" id="ARBA00048501"/>
    </source>
</evidence>
<dbReference type="PROSITE" id="PS50991">
    <property type="entry name" value="PYR_CT"/>
    <property type="match status" value="1"/>
</dbReference>
<feature type="modified residue" description="N6-carboxylysine" evidence="15">
    <location>
        <position position="706"/>
    </location>
</feature>
<dbReference type="PROSITE" id="PS00867">
    <property type="entry name" value="CPSASE_2"/>
    <property type="match status" value="1"/>
</dbReference>
<dbReference type="GO" id="GO:0005737">
    <property type="term" value="C:cytoplasm"/>
    <property type="evidence" value="ECO:0007669"/>
    <property type="project" value="TreeGrafter"/>
</dbReference>
<dbReference type="GO" id="GO:0004736">
    <property type="term" value="F:pyruvate carboxylase activity"/>
    <property type="evidence" value="ECO:0007669"/>
    <property type="project" value="UniProtKB-EC"/>
</dbReference>
<dbReference type="GO" id="GO:0046872">
    <property type="term" value="F:metal ion binding"/>
    <property type="evidence" value="ECO:0007669"/>
    <property type="project" value="UniProtKB-KW"/>
</dbReference>
<dbReference type="InterPro" id="IPR001882">
    <property type="entry name" value="Biotin_BS"/>
</dbReference>
<dbReference type="Pfam" id="PF02785">
    <property type="entry name" value="Biotin_carb_C"/>
    <property type="match status" value="1"/>
</dbReference>
<dbReference type="PIRSF" id="PIRSF001594">
    <property type="entry name" value="Pyruv_carbox"/>
    <property type="match status" value="1"/>
</dbReference>
<sequence>MISKVLVANRGEIAIRAFRAAYELGIATVAVYPYEDRNSLHRLKADESYQIGDIGHPVRAYLSVDEIIRVALHAGADAVYPGYGFLSENPELAAACAEAGITFIGPRAELLELAGHKSRAIEAARAAGLPVLRSSAPSSSVDELVAAAAAMEFPVFVKAVSGGGGRGMRRVTDPDALAEAIEAAGREAESAFGDPTVYLEQAVVNPRHIEVQILADRQGGIVHLFERDCSVQRRHQKVIELAPAPNLDPELRERICADAVAFARQIGYTYAGTVEFLLDERGQHVFIEMNPRIQVEHTVTEEITDVDLVASQMRIADGETLADLGLSQEAVLNRGIRGYAMQCRITTEDPANGFRPDAGRITGYRSPGGAGIRLDGGTVLGAEISAHFDSMLVKLTCRGVDFSTAVARARRALAEFRVRGVSTNIPFLQAVINDPDFRAGRVTTSFIEERPYLLTARTPADRGTKILNYLADVTVNKPHGPRPSTVYPHDKLPQVDDTAPPPAGSKQKLVELGPEGFARWMRDSPAVGLTDTTFRDAHQSLLATRIRTTSLLMVAPHIARMTPQLLSLECWGGATYDVALRFLKEDPWERLAALREAVPNICLQMLLRGRNTVGYTPYPETVTTAFVEEATATGIDIYRIFDALNSVESMRPAVEAVRRTGTAIAEVAMSYTGDLSDPAENLYTLDYYLRLAEEIVEAGAHVLAIKDMAGLLRPQAAVKLVSALRSRFDLPVHVHTHDTPGGQLATYLAAWQAGASAVDGAAAPLAGTTSQPALSSIVAAAAHTGFDTGLSLEAVCELEPYWEALRKVYAPFESGLPAPTGRVYRHEIPGGQLSNLRQQAIALGLGDRFEEIEEAYAAADRILGRLVKVTPSSKVVGDLALALVGAGITAEQFAEDPARFDIPDSMIGFLRGELGDPPGGWPEPLRSKALAGRAPAKPVEELSAEDEAVLVQPGTKRQAALNRLLFPGPTREFEAHRDTYGDTSRLSANQFFYGLRHGDEHRVVLERGVELLIGLEAVSDPDERGMRTVMCILNGQLRPVLVRDHSVASDVPTAEKADRANPDHIAAPFAGVVTVGVDVGDTVSAGETIATIEAMKMEAAITAPKAGTVDRVAVSATAQVEGGDLLVVVS</sequence>
<dbReference type="InterPro" id="IPR055268">
    <property type="entry name" value="PCB-like"/>
</dbReference>
<dbReference type="SUPFAM" id="SSF56059">
    <property type="entry name" value="Glutathione synthetase ATP-binding domain-like"/>
    <property type="match status" value="1"/>
</dbReference>
<dbReference type="InterPro" id="IPR000891">
    <property type="entry name" value="PYR_CT"/>
</dbReference>
<dbReference type="InterPro" id="IPR005482">
    <property type="entry name" value="Biotin_COase_C"/>
</dbReference>
<evidence type="ECO:0000256" key="1">
    <source>
        <dbReference type="ARBA" id="ARBA00001953"/>
    </source>
</evidence>
<dbReference type="KEGG" id="mdr:MDOR_13310"/>
<dbReference type="STRING" id="126673.AWC01_05695"/>
<dbReference type="CDD" id="cd06850">
    <property type="entry name" value="biotinyl_domain"/>
    <property type="match status" value="1"/>
</dbReference>
<feature type="active site" evidence="12">
    <location>
        <position position="292"/>
    </location>
</feature>
<dbReference type="SUPFAM" id="SSF51569">
    <property type="entry name" value="Aldolase"/>
    <property type="match status" value="1"/>
</dbReference>
<evidence type="ECO:0000256" key="11">
    <source>
        <dbReference type="PIRNR" id="PIRNR001594"/>
    </source>
</evidence>
<feature type="binding site" evidence="13">
    <location>
        <position position="235"/>
    </location>
    <ligand>
        <name>ATP</name>
        <dbReference type="ChEBI" id="CHEBI:30616"/>
    </ligand>
</feature>
<dbReference type="InterPro" id="IPR011054">
    <property type="entry name" value="Rudment_hybrid_motif"/>
</dbReference>
<dbReference type="InterPro" id="IPR005479">
    <property type="entry name" value="CPAse_ATP-bd"/>
</dbReference>
<comment type="cofactor">
    <cofactor evidence="1 11">
        <name>biotin</name>
        <dbReference type="ChEBI" id="CHEBI:57586"/>
    </cofactor>
</comment>
<evidence type="ECO:0000256" key="14">
    <source>
        <dbReference type="PIRSR" id="PIRSR001594-3"/>
    </source>
</evidence>
<dbReference type="PROSITE" id="PS00188">
    <property type="entry name" value="BIOTIN"/>
    <property type="match status" value="1"/>
</dbReference>
<dbReference type="Pfam" id="PF00364">
    <property type="entry name" value="Biotin_lipoyl"/>
    <property type="match status" value="1"/>
</dbReference>
<gene>
    <name evidence="21" type="primary">pyc</name>
    <name evidence="22" type="ORF">AWC01_05695</name>
    <name evidence="21" type="ORF">MDOR_13310</name>
</gene>
<dbReference type="SUPFAM" id="SSF89000">
    <property type="entry name" value="post-HMGL domain-like"/>
    <property type="match status" value="1"/>
</dbReference>
<evidence type="ECO:0000256" key="9">
    <source>
        <dbReference type="ARBA" id="ARBA00023268"/>
    </source>
</evidence>
<feature type="domain" description="Pyruvate carboxyltransferase" evidence="20">
    <location>
        <begin position="527"/>
        <end position="796"/>
    </location>
</feature>
<comment type="catalytic activity">
    <reaction evidence="10">
        <text>N(6)-biotinyl-L-lysyl-[protein] + hydrogencarbonate + ATP = N(6)-carboxybiotinyl-L-lysyl-[protein] + ADP + phosphate + H(+)</text>
        <dbReference type="Rhea" id="RHEA:13501"/>
        <dbReference type="Rhea" id="RHEA-COMP:10505"/>
        <dbReference type="Rhea" id="RHEA-COMP:10506"/>
        <dbReference type="ChEBI" id="CHEBI:15378"/>
        <dbReference type="ChEBI" id="CHEBI:17544"/>
        <dbReference type="ChEBI" id="CHEBI:30616"/>
        <dbReference type="ChEBI" id="CHEBI:43474"/>
        <dbReference type="ChEBI" id="CHEBI:83144"/>
        <dbReference type="ChEBI" id="CHEBI:83145"/>
        <dbReference type="ChEBI" id="CHEBI:456216"/>
        <dbReference type="EC" id="6.3.4.14"/>
    </reaction>
    <physiologicalReaction direction="left-to-right" evidence="10">
        <dbReference type="Rhea" id="RHEA:13502"/>
    </physiologicalReaction>
</comment>
<dbReference type="GO" id="GO:0006094">
    <property type="term" value="P:gluconeogenesis"/>
    <property type="evidence" value="ECO:0007669"/>
    <property type="project" value="UniProtKB-UniPathway"/>
</dbReference>
<evidence type="ECO:0000256" key="12">
    <source>
        <dbReference type="PIRSR" id="PIRSR001594-1"/>
    </source>
</evidence>
<evidence type="ECO:0000256" key="7">
    <source>
        <dbReference type="ARBA" id="ARBA00022840"/>
    </source>
</evidence>
<dbReference type="InterPro" id="IPR011764">
    <property type="entry name" value="Biotin_carboxylation_dom"/>
</dbReference>
<feature type="binding site" evidence="13">
    <location>
        <position position="117"/>
    </location>
    <ligand>
        <name>ATP</name>
        <dbReference type="ChEBI" id="CHEBI:30616"/>
    </ligand>
</feature>
<keyword evidence="6 11" id="KW-0547">Nucleotide-binding</keyword>
<evidence type="ECO:0000256" key="3">
    <source>
        <dbReference type="ARBA" id="ARBA00022432"/>
    </source>
</evidence>
<dbReference type="PROSITE" id="PS50968">
    <property type="entry name" value="BIOTINYL_LIPOYL"/>
    <property type="match status" value="1"/>
</dbReference>
<dbReference type="PANTHER" id="PTHR43778:SF2">
    <property type="entry name" value="PYRUVATE CARBOXYLASE, MITOCHONDRIAL"/>
    <property type="match status" value="1"/>
</dbReference>
<dbReference type="InterPro" id="IPR003379">
    <property type="entry name" value="Carboxylase_cons_dom"/>
</dbReference>
<dbReference type="FunFam" id="2.40.50.100:FF:000003">
    <property type="entry name" value="Acetyl-CoA carboxylase biotin carboxyl carrier protein"/>
    <property type="match status" value="1"/>
</dbReference>
<dbReference type="GO" id="GO:0005524">
    <property type="term" value="F:ATP binding"/>
    <property type="evidence" value="ECO:0007669"/>
    <property type="project" value="UniProtKB-UniRule"/>
</dbReference>
<dbReference type="RefSeq" id="WP_085188906.1">
    <property type="nucleotide sequence ID" value="NZ_AP022605.1"/>
</dbReference>
<dbReference type="Proteomes" id="UP000467201">
    <property type="component" value="Chromosome"/>
</dbReference>
<feature type="domain" description="Lipoyl-binding" evidence="17">
    <location>
        <begin position="1056"/>
        <end position="1130"/>
    </location>
</feature>
<dbReference type="CDD" id="cd07937">
    <property type="entry name" value="DRE_TIM_PC_TC_5S"/>
    <property type="match status" value="1"/>
</dbReference>
<evidence type="ECO:0000259" key="19">
    <source>
        <dbReference type="PROSITE" id="PS50979"/>
    </source>
</evidence>
<evidence type="ECO:0000256" key="6">
    <source>
        <dbReference type="ARBA" id="ARBA00022741"/>
    </source>
</evidence>
<dbReference type="InterPro" id="IPR011761">
    <property type="entry name" value="ATP-grasp"/>
</dbReference>
<evidence type="ECO:0000313" key="24">
    <source>
        <dbReference type="Proteomes" id="UP000467201"/>
    </source>
</evidence>
<reference evidence="21" key="3">
    <citation type="submission" date="2020-02" db="EMBL/GenBank/DDBJ databases">
        <authorList>
            <person name="Matsumoto Y."/>
            <person name="Motooka D."/>
            <person name="Nakamura S."/>
        </authorList>
    </citation>
    <scope>NUCLEOTIDE SEQUENCE</scope>
    <source>
        <strain evidence="21">JCM 12405</strain>
    </source>
</reference>
<dbReference type="Pfam" id="PF00682">
    <property type="entry name" value="HMGL-like"/>
    <property type="match status" value="1"/>
</dbReference>
<dbReference type="EC" id="6.4.1.1" evidence="11"/>
<dbReference type="EMBL" id="AP022605">
    <property type="protein sequence ID" value="BBZ07162.1"/>
    <property type="molecule type" value="Genomic_DNA"/>
</dbReference>
<evidence type="ECO:0000256" key="2">
    <source>
        <dbReference type="ARBA" id="ARBA00004742"/>
    </source>
</evidence>
<dbReference type="SUPFAM" id="SSF52440">
    <property type="entry name" value="PreATP-grasp domain"/>
    <property type="match status" value="1"/>
</dbReference>
<feature type="binding site" description="via carbamate group" evidence="14">
    <location>
        <position position="706"/>
    </location>
    <ligand>
        <name>Mn(2+)</name>
        <dbReference type="ChEBI" id="CHEBI:29035"/>
    </ligand>
</feature>
<keyword evidence="8 11" id="KW-0092">Biotin</keyword>
<evidence type="ECO:0000313" key="22">
    <source>
        <dbReference type="EMBL" id="ORV43417.1"/>
    </source>
</evidence>
<dbReference type="InterPro" id="IPR013785">
    <property type="entry name" value="Aldolase_TIM"/>
</dbReference>
<dbReference type="PANTHER" id="PTHR43778">
    <property type="entry name" value="PYRUVATE CARBOXYLASE"/>
    <property type="match status" value="1"/>
</dbReference>
<dbReference type="InterPro" id="IPR011053">
    <property type="entry name" value="Single_hybrid_motif"/>
</dbReference>
<dbReference type="Pfam" id="PF02436">
    <property type="entry name" value="PYC_OADA"/>
    <property type="match status" value="1"/>
</dbReference>
<dbReference type="Gene3D" id="2.40.50.100">
    <property type="match status" value="1"/>
</dbReference>
<dbReference type="UniPathway" id="UPA00138"/>
<dbReference type="OrthoDB" id="9760256at2"/>
<evidence type="ECO:0000256" key="8">
    <source>
        <dbReference type="ARBA" id="ARBA00023267"/>
    </source>
</evidence>
<dbReference type="InterPro" id="IPR016185">
    <property type="entry name" value="PreATP-grasp_dom_sf"/>
</dbReference>
<dbReference type="PROSITE" id="PS50975">
    <property type="entry name" value="ATP_GRASP"/>
    <property type="match status" value="1"/>
</dbReference>
<keyword evidence="3" id="KW-0312">Gluconeogenesis</keyword>
<evidence type="ECO:0000256" key="16">
    <source>
        <dbReference type="SAM" id="MobiDB-lite"/>
    </source>
</evidence>
<feature type="domain" description="Biotin carboxylation" evidence="19">
    <location>
        <begin position="1"/>
        <end position="452"/>
    </location>
</feature>
<feature type="binding site" evidence="14">
    <location>
        <position position="735"/>
    </location>
    <ligand>
        <name>Mn(2+)</name>
        <dbReference type="ChEBI" id="CHEBI:29035"/>
    </ligand>
</feature>
<dbReference type="EMBL" id="LQOS01000018">
    <property type="protein sequence ID" value="ORV43417.1"/>
    <property type="molecule type" value="Genomic_DNA"/>
</dbReference>
<keyword evidence="9" id="KW-0511">Multifunctional enzyme</keyword>
<evidence type="ECO:0000313" key="21">
    <source>
        <dbReference type="EMBL" id="BBZ07162.1"/>
    </source>
</evidence>
<accession>A0A1X1TFV2</accession>
<keyword evidence="4 11" id="KW-0436">Ligase</keyword>
<dbReference type="Gene3D" id="3.30.470.20">
    <property type="entry name" value="ATP-grasp fold, B domain"/>
    <property type="match status" value="1"/>
</dbReference>
<evidence type="ECO:0000256" key="4">
    <source>
        <dbReference type="ARBA" id="ARBA00022598"/>
    </source>
</evidence>
<dbReference type="FunFam" id="3.20.20.70:FF:000120">
    <property type="entry name" value="Pyruvate carboxylase"/>
    <property type="match status" value="1"/>
</dbReference>
<dbReference type="Proteomes" id="UP000193564">
    <property type="component" value="Unassembled WGS sequence"/>
</dbReference>
<comment type="pathway">
    <text evidence="2">Carbohydrate biosynthesis; gluconeogenesis.</text>
</comment>
<reference evidence="21 24" key="2">
    <citation type="journal article" date="2019" name="Emerg. Microbes Infect.">
        <title>Comprehensive subspecies identification of 175 nontuberculous mycobacteria species based on 7547 genomic profiles.</title>
        <authorList>
            <person name="Matsumoto Y."/>
            <person name="Kinjo T."/>
            <person name="Motooka D."/>
            <person name="Nabeya D."/>
            <person name="Jung N."/>
            <person name="Uechi K."/>
            <person name="Horii T."/>
            <person name="Iida T."/>
            <person name="Fujita J."/>
            <person name="Nakamura S."/>
        </authorList>
    </citation>
    <scope>NUCLEOTIDE SEQUENCE [LARGE SCALE GENOMIC DNA]</scope>
    <source>
        <strain evidence="21 24">JCM 12405</strain>
    </source>
</reference>
<dbReference type="InterPro" id="IPR000089">
    <property type="entry name" value="Biotin_lipoyl"/>
</dbReference>
<organism evidence="22 23">
    <name type="scientific">Mycolicibacterium doricum</name>
    <dbReference type="NCBI Taxonomy" id="126673"/>
    <lineage>
        <taxon>Bacteria</taxon>
        <taxon>Bacillati</taxon>
        <taxon>Actinomycetota</taxon>
        <taxon>Actinomycetes</taxon>
        <taxon>Mycobacteriales</taxon>
        <taxon>Mycobacteriaceae</taxon>
        <taxon>Mycolicibacterium</taxon>
    </lineage>
</organism>
<feature type="binding site" evidence="13">
    <location>
        <position position="200"/>
    </location>
    <ligand>
        <name>ATP</name>
        <dbReference type="ChEBI" id="CHEBI:30616"/>
    </ligand>
</feature>
<evidence type="ECO:0000259" key="18">
    <source>
        <dbReference type="PROSITE" id="PS50975"/>
    </source>
</evidence>
<protein>
    <recommendedName>
        <fullName evidence="11">Pyruvate carboxylase</fullName>
        <ecNumber evidence="11">6.4.1.1</ecNumber>
    </recommendedName>
</protein>
<dbReference type="Gene3D" id="3.10.600.10">
    <property type="entry name" value="pyruvate carboxylase f1077a mutant domain"/>
    <property type="match status" value="1"/>
</dbReference>
<dbReference type="SUPFAM" id="SSF51230">
    <property type="entry name" value="Single hybrid motif"/>
    <property type="match status" value="1"/>
</dbReference>
<dbReference type="InterPro" id="IPR005930">
    <property type="entry name" value="Pyruv_COase"/>
</dbReference>
<evidence type="ECO:0000259" key="17">
    <source>
        <dbReference type="PROSITE" id="PS50968"/>
    </source>
</evidence>
<dbReference type="Gene3D" id="3.20.20.70">
    <property type="entry name" value="Aldolase class I"/>
    <property type="match status" value="1"/>
</dbReference>
<dbReference type="Pfam" id="PF00289">
    <property type="entry name" value="Biotin_carb_N"/>
    <property type="match status" value="1"/>
</dbReference>
<evidence type="ECO:0000256" key="13">
    <source>
        <dbReference type="PIRSR" id="PIRSR001594-2"/>
    </source>
</evidence>
<keyword evidence="23" id="KW-1185">Reference proteome</keyword>